<evidence type="ECO:0000313" key="2">
    <source>
        <dbReference type="EMBL" id="BAH52234.1"/>
    </source>
</evidence>
<dbReference type="KEGG" id="rop:ROP_39870"/>
<dbReference type="PATRIC" id="fig|632772.20.peg.4182"/>
<organism evidence="2 3">
    <name type="scientific">Rhodococcus opacus (strain B4)</name>
    <dbReference type="NCBI Taxonomy" id="632772"/>
    <lineage>
        <taxon>Bacteria</taxon>
        <taxon>Bacillati</taxon>
        <taxon>Actinomycetota</taxon>
        <taxon>Actinomycetes</taxon>
        <taxon>Mycobacteriales</taxon>
        <taxon>Nocardiaceae</taxon>
        <taxon>Rhodococcus</taxon>
    </lineage>
</organism>
<dbReference type="STRING" id="632772.ROP_39870"/>
<dbReference type="HOGENOM" id="CLU_2047902_0_0_11"/>
<sequence>MPARPQLLGEHREGQTMSTSKDADSGVADALSGAHPDLMLLARQWVYGLPEGATFTAARLGEVLPPYADDKPCRRGAIVRELNRKGWIEFHGYGPRAAEGDWDAPARVWRRTALQLGDAA</sequence>
<name>C1B981_RHOOB</name>
<proteinExistence type="predicted"/>
<evidence type="ECO:0000256" key="1">
    <source>
        <dbReference type="SAM" id="MobiDB-lite"/>
    </source>
</evidence>
<reference evidence="2 3" key="1">
    <citation type="submission" date="2009-03" db="EMBL/GenBank/DDBJ databases">
        <title>Comparison of the complete genome sequences of Rhodococcus erythropolis PR4 and Rhodococcus opacus B4.</title>
        <authorList>
            <person name="Takarada H."/>
            <person name="Sekine M."/>
            <person name="Hosoyama A."/>
            <person name="Yamada R."/>
            <person name="Fujisawa T."/>
            <person name="Omata S."/>
            <person name="Shimizu A."/>
            <person name="Tsukatani N."/>
            <person name="Tanikawa S."/>
            <person name="Fujita N."/>
            <person name="Harayama S."/>
        </authorList>
    </citation>
    <scope>NUCLEOTIDE SEQUENCE [LARGE SCALE GENOMIC DNA]</scope>
    <source>
        <strain evidence="2 3">B4</strain>
    </source>
</reference>
<dbReference type="Proteomes" id="UP000002212">
    <property type="component" value="Chromosome"/>
</dbReference>
<evidence type="ECO:0000313" key="3">
    <source>
        <dbReference type="Proteomes" id="UP000002212"/>
    </source>
</evidence>
<dbReference type="EMBL" id="AP011115">
    <property type="protein sequence ID" value="BAH52234.1"/>
    <property type="molecule type" value="Genomic_DNA"/>
</dbReference>
<accession>C1B981</accession>
<feature type="region of interest" description="Disordered" evidence="1">
    <location>
        <begin position="1"/>
        <end position="29"/>
    </location>
</feature>
<dbReference type="AlphaFoldDB" id="C1B981"/>
<protein>
    <submittedName>
        <fullName evidence="2">Uncharacterized protein</fullName>
    </submittedName>
</protein>
<gene>
    <name evidence="2" type="ordered locus">ROP_39870</name>
</gene>